<organism evidence="1 2">
    <name type="scientific">Camellia lanceoleosa</name>
    <dbReference type="NCBI Taxonomy" id="1840588"/>
    <lineage>
        <taxon>Eukaryota</taxon>
        <taxon>Viridiplantae</taxon>
        <taxon>Streptophyta</taxon>
        <taxon>Embryophyta</taxon>
        <taxon>Tracheophyta</taxon>
        <taxon>Spermatophyta</taxon>
        <taxon>Magnoliopsida</taxon>
        <taxon>eudicotyledons</taxon>
        <taxon>Gunneridae</taxon>
        <taxon>Pentapetalae</taxon>
        <taxon>asterids</taxon>
        <taxon>Ericales</taxon>
        <taxon>Theaceae</taxon>
        <taxon>Camellia</taxon>
    </lineage>
</organism>
<sequence>MTLGSEGEEDVRWLESGLQEAMDNLLEGRSAGQFDTFYFPDDDNVYSSEIRELLSRRRVSNLLRSHFRESLDQLIQSYVERQVYASIDWELDGTSSPSPNSPALVVQDVQQSGDQNQGQLDDVGGPLVLPSMPFQDQELQDDNWPRNNLHQCSGIVSLSQIKYCYFFFLHRFSQLLQLALKNENLSCRIKGEILYVKSSRFLHG</sequence>
<keyword evidence="2" id="KW-1185">Reference proteome</keyword>
<proteinExistence type="predicted"/>
<gene>
    <name evidence="1" type="ORF">LOK49_LG13G02846</name>
</gene>
<comment type="caution">
    <text evidence="1">The sequence shown here is derived from an EMBL/GenBank/DDBJ whole genome shotgun (WGS) entry which is preliminary data.</text>
</comment>
<evidence type="ECO:0000313" key="2">
    <source>
        <dbReference type="Proteomes" id="UP001060215"/>
    </source>
</evidence>
<protein>
    <submittedName>
        <fullName evidence="1">Uncharacterized protein</fullName>
    </submittedName>
</protein>
<reference evidence="1 2" key="1">
    <citation type="journal article" date="2022" name="Plant J.">
        <title>Chromosome-level genome of Camellia lanceoleosa provides a valuable resource for understanding genome evolution and self-incompatibility.</title>
        <authorList>
            <person name="Gong W."/>
            <person name="Xiao S."/>
            <person name="Wang L."/>
            <person name="Liao Z."/>
            <person name="Chang Y."/>
            <person name="Mo W."/>
            <person name="Hu G."/>
            <person name="Li W."/>
            <person name="Zhao G."/>
            <person name="Zhu H."/>
            <person name="Hu X."/>
            <person name="Ji K."/>
            <person name="Xiang X."/>
            <person name="Song Q."/>
            <person name="Yuan D."/>
            <person name="Jin S."/>
            <person name="Zhang L."/>
        </authorList>
    </citation>
    <scope>NUCLEOTIDE SEQUENCE [LARGE SCALE GENOMIC DNA]</scope>
    <source>
        <strain evidence="1">SQ_2022a</strain>
    </source>
</reference>
<name>A0ACC0FJG0_9ERIC</name>
<evidence type="ECO:0000313" key="1">
    <source>
        <dbReference type="EMBL" id="KAI7988916.1"/>
    </source>
</evidence>
<dbReference type="Proteomes" id="UP001060215">
    <property type="component" value="Chromosome 14"/>
</dbReference>
<dbReference type="EMBL" id="CM045771">
    <property type="protein sequence ID" value="KAI7988916.1"/>
    <property type="molecule type" value="Genomic_DNA"/>
</dbReference>
<accession>A0ACC0FJG0</accession>